<feature type="chain" id="PRO_5011803271" description="Cell division coordinator CpoB" evidence="1">
    <location>
        <begin position="22"/>
        <end position="326"/>
    </location>
</feature>
<accession>A0A1G5P5T4</accession>
<evidence type="ECO:0000313" key="3">
    <source>
        <dbReference type="EMBL" id="SCZ44380.1"/>
    </source>
</evidence>
<feature type="signal peptide" evidence="1">
    <location>
        <begin position="1"/>
        <end position="21"/>
    </location>
</feature>
<dbReference type="NCBIfam" id="TIGR02795">
    <property type="entry name" value="tol_pal_ybgF"/>
    <property type="match status" value="1"/>
</dbReference>
<proteinExistence type="inferred from homology"/>
<dbReference type="AlphaFoldDB" id="A0A1G5P5T4"/>
<dbReference type="GO" id="GO:0043093">
    <property type="term" value="P:FtsZ-dependent cytokinesis"/>
    <property type="evidence" value="ECO:0007669"/>
    <property type="project" value="UniProtKB-UniRule"/>
</dbReference>
<dbReference type="RefSeq" id="WP_092815560.1">
    <property type="nucleotide sequence ID" value="NZ_FMVW01000009.1"/>
</dbReference>
<dbReference type="GO" id="GO:0030288">
    <property type="term" value="C:outer membrane-bounded periplasmic space"/>
    <property type="evidence" value="ECO:0007669"/>
    <property type="project" value="UniProtKB-UniRule"/>
</dbReference>
<comment type="similarity">
    <text evidence="1">Belongs to the CpoB family.</text>
</comment>
<dbReference type="InterPro" id="IPR019734">
    <property type="entry name" value="TPR_rpt"/>
</dbReference>
<feature type="compositionally biased region" description="Polar residues" evidence="2">
    <location>
        <begin position="88"/>
        <end position="102"/>
    </location>
</feature>
<keyword evidence="1" id="KW-0131">Cell cycle</keyword>
<dbReference type="EMBL" id="FMVW01000009">
    <property type="protein sequence ID" value="SCZ44380.1"/>
    <property type="molecule type" value="Genomic_DNA"/>
</dbReference>
<evidence type="ECO:0000313" key="4">
    <source>
        <dbReference type="Proteomes" id="UP000199347"/>
    </source>
</evidence>
<dbReference type="Gene3D" id="1.25.40.10">
    <property type="entry name" value="Tetratricopeptide repeat domain"/>
    <property type="match status" value="1"/>
</dbReference>
<dbReference type="OrthoDB" id="7185608at2"/>
<dbReference type="InterPro" id="IPR034706">
    <property type="entry name" value="CpoB"/>
</dbReference>
<feature type="coiled-coil region" evidence="1">
    <location>
        <begin position="27"/>
        <end position="61"/>
    </location>
</feature>
<dbReference type="InterPro" id="IPR011990">
    <property type="entry name" value="TPR-like_helical_dom_sf"/>
</dbReference>
<name>A0A1G5P5T4_AFIMA</name>
<organism evidence="3 4">
    <name type="scientific">Afifella marina DSM 2698</name>
    <dbReference type="NCBI Taxonomy" id="1120955"/>
    <lineage>
        <taxon>Bacteria</taxon>
        <taxon>Pseudomonadati</taxon>
        <taxon>Pseudomonadota</taxon>
        <taxon>Alphaproteobacteria</taxon>
        <taxon>Hyphomicrobiales</taxon>
        <taxon>Afifellaceae</taxon>
        <taxon>Afifella</taxon>
    </lineage>
</organism>
<dbReference type="Pfam" id="PF13174">
    <property type="entry name" value="TPR_6"/>
    <property type="match status" value="1"/>
</dbReference>
<evidence type="ECO:0000256" key="1">
    <source>
        <dbReference type="HAMAP-Rule" id="MF_02066"/>
    </source>
</evidence>
<dbReference type="HAMAP" id="MF_02066">
    <property type="entry name" value="CpoB"/>
    <property type="match status" value="1"/>
</dbReference>
<keyword evidence="1" id="KW-0732">Signal</keyword>
<dbReference type="Pfam" id="PF13432">
    <property type="entry name" value="TPR_16"/>
    <property type="match status" value="1"/>
</dbReference>
<reference evidence="3 4" key="1">
    <citation type="submission" date="2016-10" db="EMBL/GenBank/DDBJ databases">
        <authorList>
            <person name="de Groot N.N."/>
        </authorList>
    </citation>
    <scope>NUCLEOTIDE SEQUENCE [LARGE SCALE GENOMIC DNA]</scope>
    <source>
        <strain evidence="3 4">DSM 2698</strain>
    </source>
</reference>
<keyword evidence="1" id="KW-0132">Cell division</keyword>
<feature type="region of interest" description="Disordered" evidence="2">
    <location>
        <begin position="63"/>
        <end position="200"/>
    </location>
</feature>
<comment type="subcellular location">
    <subcellularLocation>
        <location evidence="1">Periplasm</location>
    </subcellularLocation>
</comment>
<dbReference type="SUPFAM" id="SSF48452">
    <property type="entry name" value="TPR-like"/>
    <property type="match status" value="1"/>
</dbReference>
<dbReference type="InterPro" id="IPR014162">
    <property type="entry name" value="CpoB_C"/>
</dbReference>
<protein>
    <recommendedName>
        <fullName evidence="1">Cell division coordinator CpoB</fullName>
    </recommendedName>
</protein>
<keyword evidence="1" id="KW-0175">Coiled coil</keyword>
<feature type="compositionally biased region" description="Polar residues" evidence="2">
    <location>
        <begin position="116"/>
        <end position="126"/>
    </location>
</feature>
<dbReference type="Proteomes" id="UP000199347">
    <property type="component" value="Unassembled WGS sequence"/>
</dbReference>
<dbReference type="STRING" id="1120955.SAMN03080610_03187"/>
<keyword evidence="1" id="KW-0574">Periplasm</keyword>
<sequence precursor="true">MSGRILFVFAGLLLFPGLAQAQSPQEIGQMRLYIQQLEERVRQLTGEVEQLQHELQVTRRQAGIAGPPQGGEDAPMDQSFGWNGGQTGAQPNAGQQFGPRSNTYGGATYGGATGGSVNPSDNSSSVAGAPPQDLGTVGISPDDPRIAQDGEGGFDAGAPIDLSTLAGGGPEGPAPAVGPVDDMGSGAEQPQGPALASLSGDPRQDYDFAYGYILTGDYSEAERSFAAWLERFPNEAQANDARFWLGESQLQQNKDRAAANTFLELYKTAPKSRKAPDALMKLGIALAALGEKDAACATFDEVGRKYPDASGALTNRVAAEAKRAGC</sequence>
<evidence type="ECO:0000256" key="2">
    <source>
        <dbReference type="SAM" id="MobiDB-lite"/>
    </source>
</evidence>
<keyword evidence="4" id="KW-1185">Reference proteome</keyword>
<gene>
    <name evidence="1" type="primary">cpoB</name>
    <name evidence="3" type="ORF">SAMN03080610_03187</name>
</gene>
<comment type="function">
    <text evidence="1">Mediates coordination of peptidoglycan synthesis and outer membrane constriction during cell division.</text>
</comment>